<proteinExistence type="predicted"/>
<evidence type="ECO:0000256" key="2">
    <source>
        <dbReference type="ARBA" id="ARBA00011779"/>
    </source>
</evidence>
<evidence type="ECO:0000256" key="3">
    <source>
        <dbReference type="ARBA" id="ARBA00022448"/>
    </source>
</evidence>
<dbReference type="RefSeq" id="WP_345456107.1">
    <property type="nucleotide sequence ID" value="NZ_BAABKG010000002.1"/>
</dbReference>
<comment type="caution">
    <text evidence="11">The sequence shown here is derived from an EMBL/GenBank/DDBJ whole genome shotgun (WGS) entry which is preliminary data.</text>
</comment>
<dbReference type="InterPro" id="IPR035906">
    <property type="entry name" value="MetI-like_sf"/>
</dbReference>
<dbReference type="Gene3D" id="1.10.3720.10">
    <property type="entry name" value="MetI-like"/>
    <property type="match status" value="1"/>
</dbReference>
<dbReference type="PANTHER" id="PTHR30406">
    <property type="entry name" value="SULFATE TRANSPORT SYSTEM PERMEASE PROTEIN"/>
    <property type="match status" value="1"/>
</dbReference>
<keyword evidence="6" id="KW-0764">Sulfate transport</keyword>
<feature type="transmembrane region" description="Helical" evidence="9">
    <location>
        <begin position="63"/>
        <end position="89"/>
    </location>
</feature>
<keyword evidence="4 9" id="KW-0812">Transmembrane</keyword>
<evidence type="ECO:0000313" key="11">
    <source>
        <dbReference type="EMBL" id="GAA5145094.1"/>
    </source>
</evidence>
<evidence type="ECO:0000256" key="7">
    <source>
        <dbReference type="ARBA" id="ARBA00023136"/>
    </source>
</evidence>
<dbReference type="InterPro" id="IPR000515">
    <property type="entry name" value="MetI-like"/>
</dbReference>
<evidence type="ECO:0000256" key="4">
    <source>
        <dbReference type="ARBA" id="ARBA00022692"/>
    </source>
</evidence>
<comment type="subcellular location">
    <subcellularLocation>
        <location evidence="1">Membrane</location>
        <topology evidence="1">Multi-pass membrane protein</topology>
    </subcellularLocation>
</comment>
<comment type="subunit">
    <text evidence="2">The complex is composed of two ATP-binding proteins (CysA), two transmembrane proteins (CysT and CysW) and a solute-binding protein (CysP).</text>
</comment>
<evidence type="ECO:0000259" key="10">
    <source>
        <dbReference type="PROSITE" id="PS50928"/>
    </source>
</evidence>
<organism evidence="11 12">
    <name type="scientific">Nocardioides marinquilinus</name>
    <dbReference type="NCBI Taxonomy" id="1210400"/>
    <lineage>
        <taxon>Bacteria</taxon>
        <taxon>Bacillati</taxon>
        <taxon>Actinomycetota</taxon>
        <taxon>Actinomycetes</taxon>
        <taxon>Propionibacteriales</taxon>
        <taxon>Nocardioidaceae</taxon>
        <taxon>Nocardioides</taxon>
    </lineage>
</organism>
<gene>
    <name evidence="11" type="primary">cysW</name>
    <name evidence="11" type="ORF">GCM10023340_13850</name>
</gene>
<evidence type="ECO:0000256" key="8">
    <source>
        <dbReference type="ARBA" id="ARBA00025323"/>
    </source>
</evidence>
<dbReference type="Proteomes" id="UP001500221">
    <property type="component" value="Unassembled WGS sequence"/>
</dbReference>
<feature type="transmembrane region" description="Helical" evidence="9">
    <location>
        <begin position="189"/>
        <end position="210"/>
    </location>
</feature>
<reference evidence="12" key="1">
    <citation type="journal article" date="2019" name="Int. J. Syst. Evol. Microbiol.">
        <title>The Global Catalogue of Microorganisms (GCM) 10K type strain sequencing project: providing services to taxonomists for standard genome sequencing and annotation.</title>
        <authorList>
            <consortium name="The Broad Institute Genomics Platform"/>
            <consortium name="The Broad Institute Genome Sequencing Center for Infectious Disease"/>
            <person name="Wu L."/>
            <person name="Ma J."/>
        </authorList>
    </citation>
    <scope>NUCLEOTIDE SEQUENCE [LARGE SCALE GENOMIC DNA]</scope>
    <source>
        <strain evidence="12">JCM 18459</strain>
    </source>
</reference>
<evidence type="ECO:0000256" key="6">
    <source>
        <dbReference type="ARBA" id="ARBA00023032"/>
    </source>
</evidence>
<dbReference type="PANTHER" id="PTHR30406:SF1">
    <property type="entry name" value="SULFATE TRANSPORT SYSTEM PERMEASE PROTEIN CYSW"/>
    <property type="match status" value="1"/>
</dbReference>
<dbReference type="InterPro" id="IPR005667">
    <property type="entry name" value="Sulph_transpt2"/>
</dbReference>
<evidence type="ECO:0000313" key="12">
    <source>
        <dbReference type="Proteomes" id="UP001500221"/>
    </source>
</evidence>
<feature type="transmembrane region" description="Helical" evidence="9">
    <location>
        <begin position="101"/>
        <end position="122"/>
    </location>
</feature>
<dbReference type="CDD" id="cd06261">
    <property type="entry name" value="TM_PBP2"/>
    <property type="match status" value="1"/>
</dbReference>
<evidence type="ECO:0000256" key="9">
    <source>
        <dbReference type="SAM" id="Phobius"/>
    </source>
</evidence>
<sequence>MANASRAVGNRSAAVTWTLRVVVVVYLFMIVAWPTGLVAQNTFANGLDGLKTALSDPDVTHSLWLTVRVALIAVAINLVFGVGMSLLLVRYRFPGKRILSALIDLPLSVSPIVVGLALVLVYNPRYGWFGETLSDNGIDVVFATPGIVMATCFVALPLVVREVVPVLEEMGDEQEQAARSLGANGRQTFWRITLPGIRWAIVYGVVLSLARSLGEFGAVKIVAGKSIGDKETATLLVQREYQNFNQDTAYSVSFLLVLAAVLCLVVVAILRPKPESQRPARRKQARPLVKEST</sequence>
<accession>A0ABP9PKF6</accession>
<evidence type="ECO:0000256" key="5">
    <source>
        <dbReference type="ARBA" id="ARBA00022989"/>
    </source>
</evidence>
<protein>
    <submittedName>
        <fullName evidence="11">Sulfate ABC transporter permease subunit CysW</fullName>
    </submittedName>
</protein>
<dbReference type="SUPFAM" id="SSF161098">
    <property type="entry name" value="MetI-like"/>
    <property type="match status" value="1"/>
</dbReference>
<name>A0ABP9PKF6_9ACTN</name>
<dbReference type="NCBIfam" id="TIGR00969">
    <property type="entry name" value="3a0106s02"/>
    <property type="match status" value="1"/>
</dbReference>
<dbReference type="EMBL" id="BAABKG010000002">
    <property type="protein sequence ID" value="GAA5145094.1"/>
    <property type="molecule type" value="Genomic_DNA"/>
</dbReference>
<dbReference type="PROSITE" id="PS50928">
    <property type="entry name" value="ABC_TM1"/>
    <property type="match status" value="1"/>
</dbReference>
<evidence type="ECO:0000256" key="1">
    <source>
        <dbReference type="ARBA" id="ARBA00004141"/>
    </source>
</evidence>
<dbReference type="Pfam" id="PF00528">
    <property type="entry name" value="BPD_transp_1"/>
    <property type="match status" value="1"/>
</dbReference>
<feature type="domain" description="ABC transmembrane type-1" evidence="10">
    <location>
        <begin position="63"/>
        <end position="271"/>
    </location>
</feature>
<keyword evidence="7 9" id="KW-0472">Membrane</keyword>
<feature type="transmembrane region" description="Helical" evidence="9">
    <location>
        <begin position="142"/>
        <end position="160"/>
    </location>
</feature>
<keyword evidence="3" id="KW-0813">Transport</keyword>
<feature type="transmembrane region" description="Helical" evidence="9">
    <location>
        <begin position="249"/>
        <end position="270"/>
    </location>
</feature>
<keyword evidence="5 9" id="KW-1133">Transmembrane helix</keyword>
<feature type="transmembrane region" description="Helical" evidence="9">
    <location>
        <begin position="21"/>
        <end position="43"/>
    </location>
</feature>
<keyword evidence="12" id="KW-1185">Reference proteome</keyword>
<comment type="function">
    <text evidence="8">Part of the ABC transporter complex CysAWTP (TC 3.A.1.6.1) involved in sulfate/thiosulfate import. Probably responsible for the translocation of the substrate across the membrane.</text>
</comment>